<protein>
    <recommendedName>
        <fullName evidence="3">Transposase</fullName>
    </recommendedName>
</protein>
<organism evidence="1 2">
    <name type="scientific">Paralimibaculum aggregatum</name>
    <dbReference type="NCBI Taxonomy" id="3036245"/>
    <lineage>
        <taxon>Bacteria</taxon>
        <taxon>Pseudomonadati</taxon>
        <taxon>Pseudomonadota</taxon>
        <taxon>Alphaproteobacteria</taxon>
        <taxon>Rhodobacterales</taxon>
        <taxon>Paracoccaceae</taxon>
        <taxon>Paralimibaculum</taxon>
    </lineage>
</organism>
<proteinExistence type="predicted"/>
<sequence length="153" mass="16214">MMQYAGLDVSLKQVAFCLLDDAGATVARVAVPTDPDAIVGLFAEKKIASGRIEHESDLLSIWLHRELEKRGLPIVCVDARIAHRALPASATCSYRAGGNRPVGRSACSGSSKTAGFACEWPGAPVRRAAVESCRSMLASQVGHLRAGSPDLRN</sequence>
<comment type="caution">
    <text evidence="1">The sequence shown here is derived from an EMBL/GenBank/DDBJ whole genome shotgun (WGS) entry which is preliminary data.</text>
</comment>
<dbReference type="Proteomes" id="UP001239909">
    <property type="component" value="Unassembled WGS sequence"/>
</dbReference>
<evidence type="ECO:0000313" key="2">
    <source>
        <dbReference type="Proteomes" id="UP001239909"/>
    </source>
</evidence>
<evidence type="ECO:0008006" key="3">
    <source>
        <dbReference type="Google" id="ProtNLM"/>
    </source>
</evidence>
<name>A0ABQ6LU09_9RHOB</name>
<gene>
    <name evidence="1" type="ORF">LNKW23_47930</name>
</gene>
<keyword evidence="2" id="KW-1185">Reference proteome</keyword>
<dbReference type="RefSeq" id="WP_285674969.1">
    <property type="nucleotide sequence ID" value="NZ_BSYI01000076.1"/>
</dbReference>
<dbReference type="EMBL" id="BSYI01000076">
    <property type="protein sequence ID" value="GMG85570.1"/>
    <property type="molecule type" value="Genomic_DNA"/>
</dbReference>
<reference evidence="1 2" key="1">
    <citation type="submission" date="2023-04" db="EMBL/GenBank/DDBJ databases">
        <title>Marinoamorphus aggregata gen. nov., sp. Nov., isolate from tissue of brittle star Ophioplocus japonicus.</title>
        <authorList>
            <person name="Kawano K."/>
            <person name="Sawayama S."/>
            <person name="Nakagawa S."/>
        </authorList>
    </citation>
    <scope>NUCLEOTIDE SEQUENCE [LARGE SCALE GENOMIC DNA]</scope>
    <source>
        <strain evidence="1 2">NKW23</strain>
    </source>
</reference>
<evidence type="ECO:0000313" key="1">
    <source>
        <dbReference type="EMBL" id="GMG85570.1"/>
    </source>
</evidence>
<accession>A0ABQ6LU09</accession>